<comment type="caution">
    <text evidence="2">The sequence shown here is derived from an EMBL/GenBank/DDBJ whole genome shotgun (WGS) entry which is preliminary data.</text>
</comment>
<evidence type="ECO:0000313" key="3">
    <source>
        <dbReference type="Proteomes" id="UP001470230"/>
    </source>
</evidence>
<accession>A0ABR2IXS3</accession>
<proteinExistence type="predicted"/>
<keyword evidence="3" id="KW-1185">Reference proteome</keyword>
<feature type="transmembrane region" description="Helical" evidence="1">
    <location>
        <begin position="6"/>
        <end position="23"/>
    </location>
</feature>
<evidence type="ECO:0008006" key="4">
    <source>
        <dbReference type="Google" id="ProtNLM"/>
    </source>
</evidence>
<keyword evidence="1" id="KW-0472">Membrane</keyword>
<dbReference type="EMBL" id="JAPFFF010000014">
    <property type="protein sequence ID" value="KAK8870291.1"/>
    <property type="molecule type" value="Genomic_DNA"/>
</dbReference>
<gene>
    <name evidence="2" type="ORF">M9Y10_008169</name>
</gene>
<dbReference type="Proteomes" id="UP001470230">
    <property type="component" value="Unassembled WGS sequence"/>
</dbReference>
<evidence type="ECO:0000256" key="1">
    <source>
        <dbReference type="SAM" id="Phobius"/>
    </source>
</evidence>
<keyword evidence="1" id="KW-1133">Transmembrane helix</keyword>
<name>A0ABR2IXS3_9EUKA</name>
<protein>
    <recommendedName>
        <fullName evidence="4">SMP-LTD domain-containing protein</fullName>
    </recommendedName>
</protein>
<keyword evidence="1" id="KW-0812">Transmembrane</keyword>
<evidence type="ECO:0000313" key="2">
    <source>
        <dbReference type="EMBL" id="KAK8870291.1"/>
    </source>
</evidence>
<reference evidence="2 3" key="1">
    <citation type="submission" date="2024-04" db="EMBL/GenBank/DDBJ databases">
        <title>Tritrichomonas musculus Genome.</title>
        <authorList>
            <person name="Alves-Ferreira E."/>
            <person name="Grigg M."/>
            <person name="Lorenzi H."/>
            <person name="Galac M."/>
        </authorList>
    </citation>
    <scope>NUCLEOTIDE SEQUENCE [LARGE SCALE GENOMIC DNA]</scope>
    <source>
        <strain evidence="2 3">EAF2021</strain>
    </source>
</reference>
<sequence length="222" mass="25655">MNVATTIGFFTSTIIILALFFYFKKHGFEFFCRFIKIERPAKVQDQETSIWINTLLSRFFTHIRDPKVAKQISQEFTFIPYTKSFNIVSVGSDIEFGKISNIPASTNSPQLIQVPMKWAGFSFDFQTTDGYMKFEIDVRQFESILSLSILEDGIHFRFVGDQKCDFDLSVIVWKKYTLTKCPIVGDMIRALLIYYTQKKDLVFPFSPLQKADTAPISQQIVV</sequence>
<organism evidence="2 3">
    <name type="scientific">Tritrichomonas musculus</name>
    <dbReference type="NCBI Taxonomy" id="1915356"/>
    <lineage>
        <taxon>Eukaryota</taxon>
        <taxon>Metamonada</taxon>
        <taxon>Parabasalia</taxon>
        <taxon>Tritrichomonadida</taxon>
        <taxon>Tritrichomonadidae</taxon>
        <taxon>Tritrichomonas</taxon>
    </lineage>
</organism>